<dbReference type="Gene3D" id="2.40.160.210">
    <property type="entry name" value="Acyl-CoA thioesterase, double hotdog domain"/>
    <property type="match status" value="1"/>
</dbReference>
<evidence type="ECO:0000259" key="1">
    <source>
        <dbReference type="Pfam" id="PF13622"/>
    </source>
</evidence>
<dbReference type="STRING" id="1314674.A0A0D7BHB7"/>
<dbReference type="EMBL" id="KN880491">
    <property type="protein sequence ID" value="KIY69041.1"/>
    <property type="molecule type" value="Genomic_DNA"/>
</dbReference>
<dbReference type="Pfam" id="PF13622">
    <property type="entry name" value="4HBT_3"/>
    <property type="match status" value="1"/>
</dbReference>
<dbReference type="InterPro" id="IPR049449">
    <property type="entry name" value="TesB_ACOT8-like_N"/>
</dbReference>
<dbReference type="Proteomes" id="UP000054007">
    <property type="component" value="Unassembled WGS sequence"/>
</dbReference>
<protein>
    <recommendedName>
        <fullName evidence="1">Acyl-CoA thioesterase-like N-terminal HotDog domain-containing protein</fullName>
    </recommendedName>
</protein>
<sequence>MVLVHETISTKLSLHTSSGFDATYEGNTGDFWLAGGIPQGGYLLALIIDATTRFQSTTTSPDPIHVTAHYIQSGVCNAPFHINVRVLKKGKLLTNILADFVQQNKLRISAHLMFGTLHAPLPTTPYTRRLPLYRHPSTAPVRGADHYVHTSTLKDYIQLSAEPEIAERNSANSPTRTDEQTYGDGGIYWGGWYTLTHTADKLTPPLYAIFCDILLNRADHDPNADPYANWYPTTTMNIEFKSALPRTSAQRTIGSYSTSSLLLNEPNKRHNTTIELWSAPTNLGEGKEARGWRDEQVCLAVAHQMAMIVPMVSQRPEKRDTKL</sequence>
<evidence type="ECO:0000313" key="3">
    <source>
        <dbReference type="Proteomes" id="UP000054007"/>
    </source>
</evidence>
<dbReference type="OrthoDB" id="2532955at2759"/>
<accession>A0A0D7BHB7</accession>
<dbReference type="PANTHER" id="PTHR38110">
    <property type="entry name" value="CHROMOSOME 23, WHOLE GENOME SHOTGUN SEQUENCE"/>
    <property type="match status" value="1"/>
</dbReference>
<dbReference type="InterPro" id="IPR029069">
    <property type="entry name" value="HotDog_dom_sf"/>
</dbReference>
<organism evidence="2 3">
    <name type="scientific">Cylindrobasidium torrendii FP15055 ss-10</name>
    <dbReference type="NCBI Taxonomy" id="1314674"/>
    <lineage>
        <taxon>Eukaryota</taxon>
        <taxon>Fungi</taxon>
        <taxon>Dikarya</taxon>
        <taxon>Basidiomycota</taxon>
        <taxon>Agaricomycotina</taxon>
        <taxon>Agaricomycetes</taxon>
        <taxon>Agaricomycetidae</taxon>
        <taxon>Agaricales</taxon>
        <taxon>Marasmiineae</taxon>
        <taxon>Physalacriaceae</taxon>
        <taxon>Cylindrobasidium</taxon>
    </lineage>
</organism>
<proteinExistence type="predicted"/>
<keyword evidence="3" id="KW-1185">Reference proteome</keyword>
<evidence type="ECO:0000313" key="2">
    <source>
        <dbReference type="EMBL" id="KIY69041.1"/>
    </source>
</evidence>
<reference evidence="2 3" key="1">
    <citation type="journal article" date="2015" name="Fungal Genet. Biol.">
        <title>Evolution of novel wood decay mechanisms in Agaricales revealed by the genome sequences of Fistulina hepatica and Cylindrobasidium torrendii.</title>
        <authorList>
            <person name="Floudas D."/>
            <person name="Held B.W."/>
            <person name="Riley R."/>
            <person name="Nagy L.G."/>
            <person name="Koehler G."/>
            <person name="Ransdell A.S."/>
            <person name="Younus H."/>
            <person name="Chow J."/>
            <person name="Chiniquy J."/>
            <person name="Lipzen A."/>
            <person name="Tritt A."/>
            <person name="Sun H."/>
            <person name="Haridas S."/>
            <person name="LaButti K."/>
            <person name="Ohm R.A."/>
            <person name="Kues U."/>
            <person name="Blanchette R.A."/>
            <person name="Grigoriev I.V."/>
            <person name="Minto R.E."/>
            <person name="Hibbett D.S."/>
        </authorList>
    </citation>
    <scope>NUCLEOTIDE SEQUENCE [LARGE SCALE GENOMIC DNA]</scope>
    <source>
        <strain evidence="2 3">FP15055 ss-10</strain>
    </source>
</reference>
<dbReference type="InterPro" id="IPR042171">
    <property type="entry name" value="Acyl-CoA_hotdog"/>
</dbReference>
<name>A0A0D7BHB7_9AGAR</name>
<dbReference type="SUPFAM" id="SSF54637">
    <property type="entry name" value="Thioesterase/thiol ester dehydrase-isomerase"/>
    <property type="match status" value="1"/>
</dbReference>
<dbReference type="InterPro" id="IPR052389">
    <property type="entry name" value="Sec_Metab_Biosynth-Assoc"/>
</dbReference>
<dbReference type="AlphaFoldDB" id="A0A0D7BHB7"/>
<gene>
    <name evidence="2" type="ORF">CYLTODRAFT_452975</name>
</gene>
<dbReference type="PANTHER" id="PTHR38110:SF1">
    <property type="entry name" value="THIOESTERASE DOMAIN-CONTAINING PROTEIN"/>
    <property type="match status" value="1"/>
</dbReference>
<feature type="domain" description="Acyl-CoA thioesterase-like N-terminal HotDog" evidence="1">
    <location>
        <begin position="32"/>
        <end position="114"/>
    </location>
</feature>